<sequence length="135" mass="14962">ANGWFDTGDIATLDAWGYMQITDRSKDVIKSGGEWISSVIVENTAVASPEVFEAAVIGIPHKKWVERPLLIVVAAAGQSPTQDSILRFLKGKIATWWMPDEVVFLKELPHTASGKISKLDLRKQLESKQIQVSKM</sequence>
<feature type="domain" description="AMP-binding enzyme C-terminal" evidence="5">
    <location>
        <begin position="41"/>
        <end position="115"/>
    </location>
</feature>
<dbReference type="GO" id="GO:0006631">
    <property type="term" value="P:fatty acid metabolic process"/>
    <property type="evidence" value="ECO:0007669"/>
    <property type="project" value="UniProtKB-KW"/>
</dbReference>
<dbReference type="Proteomes" id="UP001485043">
    <property type="component" value="Unassembled WGS sequence"/>
</dbReference>
<dbReference type="Pfam" id="PF13193">
    <property type="entry name" value="AMP-binding_C"/>
    <property type="match status" value="1"/>
</dbReference>
<feature type="non-terminal residue" evidence="6">
    <location>
        <position position="1"/>
    </location>
</feature>
<evidence type="ECO:0000259" key="5">
    <source>
        <dbReference type="Pfam" id="PF13193"/>
    </source>
</evidence>
<evidence type="ECO:0000256" key="4">
    <source>
        <dbReference type="ARBA" id="ARBA00023098"/>
    </source>
</evidence>
<dbReference type="Gene3D" id="3.30.300.30">
    <property type="match status" value="1"/>
</dbReference>
<accession>A0AAW1SSZ0</accession>
<protein>
    <recommendedName>
        <fullName evidence="5">AMP-binding enzyme C-terminal domain-containing protein</fullName>
    </recommendedName>
</protein>
<evidence type="ECO:0000313" key="6">
    <source>
        <dbReference type="EMBL" id="KAK9855804.1"/>
    </source>
</evidence>
<evidence type="ECO:0000256" key="3">
    <source>
        <dbReference type="ARBA" id="ARBA00022832"/>
    </source>
</evidence>
<dbReference type="InterPro" id="IPR045851">
    <property type="entry name" value="AMP-bd_C_sf"/>
</dbReference>
<dbReference type="GO" id="GO:0016874">
    <property type="term" value="F:ligase activity"/>
    <property type="evidence" value="ECO:0007669"/>
    <property type="project" value="UniProtKB-KW"/>
</dbReference>
<dbReference type="FunFam" id="3.30.300.30:FF:000008">
    <property type="entry name" value="2,3-dihydroxybenzoate-AMP ligase"/>
    <property type="match status" value="1"/>
</dbReference>
<dbReference type="InterPro" id="IPR025110">
    <property type="entry name" value="AMP-bd_C"/>
</dbReference>
<comment type="caution">
    <text evidence="6">The sequence shown here is derived from an EMBL/GenBank/DDBJ whole genome shotgun (WGS) entry which is preliminary data.</text>
</comment>
<dbReference type="PANTHER" id="PTHR43859:SF4">
    <property type="entry name" value="BUTANOATE--COA LIGASE AAE1-RELATED"/>
    <property type="match status" value="1"/>
</dbReference>
<dbReference type="Gene3D" id="2.30.38.10">
    <property type="entry name" value="Luciferase, Domain 3"/>
    <property type="match status" value="1"/>
</dbReference>
<dbReference type="AlphaFoldDB" id="A0AAW1SSZ0"/>
<comment type="similarity">
    <text evidence="1">Belongs to the ATP-dependent AMP-binding enzyme family.</text>
</comment>
<evidence type="ECO:0000256" key="2">
    <source>
        <dbReference type="ARBA" id="ARBA00022598"/>
    </source>
</evidence>
<organism evidence="6 7">
    <name type="scientific">Apatococcus fuscideae</name>
    <dbReference type="NCBI Taxonomy" id="2026836"/>
    <lineage>
        <taxon>Eukaryota</taxon>
        <taxon>Viridiplantae</taxon>
        <taxon>Chlorophyta</taxon>
        <taxon>core chlorophytes</taxon>
        <taxon>Trebouxiophyceae</taxon>
        <taxon>Chlorellales</taxon>
        <taxon>Chlorellaceae</taxon>
        <taxon>Apatococcus</taxon>
    </lineage>
</organism>
<keyword evidence="2" id="KW-0436">Ligase</keyword>
<keyword evidence="3" id="KW-0276">Fatty acid metabolism</keyword>
<name>A0AAW1SSZ0_9CHLO</name>
<evidence type="ECO:0000313" key="7">
    <source>
        <dbReference type="Proteomes" id="UP001485043"/>
    </source>
</evidence>
<evidence type="ECO:0000256" key="1">
    <source>
        <dbReference type="ARBA" id="ARBA00006432"/>
    </source>
</evidence>
<dbReference type="PANTHER" id="PTHR43859">
    <property type="entry name" value="ACYL-ACTIVATING ENZYME"/>
    <property type="match status" value="1"/>
</dbReference>
<dbReference type="SUPFAM" id="SSF56801">
    <property type="entry name" value="Acetyl-CoA synthetase-like"/>
    <property type="match status" value="1"/>
</dbReference>
<dbReference type="EMBL" id="JALJOV010001037">
    <property type="protein sequence ID" value="KAK9855804.1"/>
    <property type="molecule type" value="Genomic_DNA"/>
</dbReference>
<proteinExistence type="inferred from homology"/>
<gene>
    <name evidence="6" type="ORF">WJX84_004520</name>
</gene>
<keyword evidence="7" id="KW-1185">Reference proteome</keyword>
<keyword evidence="4" id="KW-0443">Lipid metabolism</keyword>
<reference evidence="6 7" key="1">
    <citation type="journal article" date="2024" name="Nat. Commun.">
        <title>Phylogenomics reveals the evolutionary origins of lichenization in chlorophyte algae.</title>
        <authorList>
            <person name="Puginier C."/>
            <person name="Libourel C."/>
            <person name="Otte J."/>
            <person name="Skaloud P."/>
            <person name="Haon M."/>
            <person name="Grisel S."/>
            <person name="Petersen M."/>
            <person name="Berrin J.G."/>
            <person name="Delaux P.M."/>
            <person name="Dal Grande F."/>
            <person name="Keller J."/>
        </authorList>
    </citation>
    <scope>NUCLEOTIDE SEQUENCE [LARGE SCALE GENOMIC DNA]</scope>
    <source>
        <strain evidence="6 7">SAG 2523</strain>
    </source>
</reference>